<organism evidence="3 4">
    <name type="scientific">Umezawaea endophytica</name>
    <dbReference type="NCBI Taxonomy" id="1654476"/>
    <lineage>
        <taxon>Bacteria</taxon>
        <taxon>Bacillati</taxon>
        <taxon>Actinomycetota</taxon>
        <taxon>Actinomycetes</taxon>
        <taxon>Pseudonocardiales</taxon>
        <taxon>Pseudonocardiaceae</taxon>
        <taxon>Umezawaea</taxon>
    </lineage>
</organism>
<dbReference type="EMBL" id="JANYMP010000010">
    <property type="protein sequence ID" value="MCS7479364.1"/>
    <property type="molecule type" value="Genomic_DNA"/>
</dbReference>
<keyword evidence="4" id="KW-1185">Reference proteome</keyword>
<keyword evidence="1" id="KW-0472">Membrane</keyword>
<evidence type="ECO:0000313" key="3">
    <source>
        <dbReference type="EMBL" id="MCS7479364.1"/>
    </source>
</evidence>
<dbReference type="InterPro" id="IPR025642">
    <property type="entry name" value="DUF4342"/>
</dbReference>
<evidence type="ECO:0000313" key="4">
    <source>
        <dbReference type="Proteomes" id="UP001141259"/>
    </source>
</evidence>
<comment type="caution">
    <text evidence="3">The sequence shown here is derived from an EMBL/GenBank/DDBJ whole genome shotgun (WGS) entry which is preliminary data.</text>
</comment>
<protein>
    <submittedName>
        <fullName evidence="3">DUF4342 domain-containing protein</fullName>
    </submittedName>
</protein>
<gene>
    <name evidence="3" type="ORF">NZH93_21075</name>
</gene>
<dbReference type="Pfam" id="PF14242">
    <property type="entry name" value="DUF4342"/>
    <property type="match status" value="1"/>
</dbReference>
<keyword evidence="1" id="KW-1133">Transmembrane helix</keyword>
<dbReference type="RefSeq" id="WP_259624870.1">
    <property type="nucleotide sequence ID" value="NZ_JANYMP010000010.1"/>
</dbReference>
<accession>A0A9X2VNH1</accession>
<dbReference type="AlphaFoldDB" id="A0A9X2VNH1"/>
<keyword evidence="1" id="KW-0812">Transmembrane</keyword>
<reference evidence="3" key="1">
    <citation type="submission" date="2022-08" db="EMBL/GenBank/DDBJ databases">
        <authorList>
            <person name="Tistechok S."/>
            <person name="Samborskyy M."/>
            <person name="Roman I."/>
        </authorList>
    </citation>
    <scope>NUCLEOTIDE SEQUENCE</scope>
    <source>
        <strain evidence="3">DSM 103496</strain>
    </source>
</reference>
<feature type="domain" description="DUF4342" evidence="2">
    <location>
        <begin position="16"/>
        <end position="64"/>
    </location>
</feature>
<dbReference type="Proteomes" id="UP001141259">
    <property type="component" value="Unassembled WGS sequence"/>
</dbReference>
<proteinExistence type="predicted"/>
<feature type="transmembrane region" description="Helical" evidence="1">
    <location>
        <begin position="38"/>
        <end position="62"/>
    </location>
</feature>
<evidence type="ECO:0000256" key="1">
    <source>
        <dbReference type="SAM" id="Phobius"/>
    </source>
</evidence>
<name>A0A9X2VNH1_9PSEU</name>
<evidence type="ECO:0000259" key="2">
    <source>
        <dbReference type="Pfam" id="PF14242"/>
    </source>
</evidence>
<sequence length="65" mass="6640">MATRESTVGGPVEHDVHHVVVKDHDGYPVVEVSMPPGVLAAVVTPLVAAAGAVAALAVDWTVEVD</sequence>